<protein>
    <submittedName>
        <fullName evidence="1">Uncharacterized protein</fullName>
    </submittedName>
</protein>
<accession>A0A1Q8HZW4</accession>
<evidence type="ECO:0000313" key="1">
    <source>
        <dbReference type="EMBL" id="OLL14374.1"/>
    </source>
</evidence>
<organism evidence="1 2">
    <name type="scientific">Actinomyces oris</name>
    <dbReference type="NCBI Taxonomy" id="544580"/>
    <lineage>
        <taxon>Bacteria</taxon>
        <taxon>Bacillati</taxon>
        <taxon>Actinomycetota</taxon>
        <taxon>Actinomycetes</taxon>
        <taxon>Actinomycetales</taxon>
        <taxon>Actinomycetaceae</taxon>
        <taxon>Actinomyces</taxon>
    </lineage>
</organism>
<dbReference type="EMBL" id="MSGO01000038">
    <property type="protein sequence ID" value="OLL14374.1"/>
    <property type="molecule type" value="Genomic_DNA"/>
</dbReference>
<evidence type="ECO:0000313" key="2">
    <source>
        <dbReference type="Proteomes" id="UP000185736"/>
    </source>
</evidence>
<dbReference type="AlphaFoldDB" id="A0A1Q8HZW4"/>
<name>A0A1Q8HZW4_9ACTO</name>
<gene>
    <name evidence="1" type="ORF">BKH32_09745</name>
</gene>
<comment type="caution">
    <text evidence="1">The sequence shown here is derived from an EMBL/GenBank/DDBJ whole genome shotgun (WGS) entry which is preliminary data.</text>
</comment>
<dbReference type="Proteomes" id="UP000185736">
    <property type="component" value="Unassembled WGS sequence"/>
</dbReference>
<reference evidence="1 2" key="1">
    <citation type="submission" date="2016-12" db="EMBL/GenBank/DDBJ databases">
        <title>Genomic comparison of strains in the 'Actinomyces naeslundii' group.</title>
        <authorList>
            <person name="Mughal S.R."/>
            <person name="Do T."/>
            <person name="Gilbert S.C."/>
            <person name="Witherden E.A."/>
            <person name="Didelot X."/>
            <person name="Beighton D."/>
        </authorList>
    </citation>
    <scope>NUCLEOTIDE SEQUENCE [LARGE SCALE GENOMIC DNA]</scope>
    <source>
        <strain evidence="1 2">S64C</strain>
    </source>
</reference>
<proteinExistence type="predicted"/>
<sequence>MHFSMYCHDGRVALSVTITPVSGADERGDGRLGSETTASPHLVARTTPQLVNTAAPHQSPLRQHVDTARQLLDIIRVMGGERDRRLLRQSRYRVPK</sequence>